<evidence type="ECO:0000313" key="1">
    <source>
        <dbReference type="EMBL" id="VFU25817.1"/>
    </source>
</evidence>
<protein>
    <submittedName>
        <fullName evidence="1">Uncharacterized protein</fullName>
    </submittedName>
</protein>
<name>A0A6N2KBX1_SALVM</name>
<accession>A0A6N2KBX1</accession>
<gene>
    <name evidence="1" type="ORF">SVIM_LOCUS63657</name>
</gene>
<proteinExistence type="predicted"/>
<organism evidence="1">
    <name type="scientific">Salix viminalis</name>
    <name type="common">Common osier</name>
    <name type="synonym">Basket willow</name>
    <dbReference type="NCBI Taxonomy" id="40686"/>
    <lineage>
        <taxon>Eukaryota</taxon>
        <taxon>Viridiplantae</taxon>
        <taxon>Streptophyta</taxon>
        <taxon>Embryophyta</taxon>
        <taxon>Tracheophyta</taxon>
        <taxon>Spermatophyta</taxon>
        <taxon>Magnoliopsida</taxon>
        <taxon>eudicotyledons</taxon>
        <taxon>Gunneridae</taxon>
        <taxon>Pentapetalae</taxon>
        <taxon>rosids</taxon>
        <taxon>fabids</taxon>
        <taxon>Malpighiales</taxon>
        <taxon>Salicaceae</taxon>
        <taxon>Saliceae</taxon>
        <taxon>Salix</taxon>
    </lineage>
</organism>
<dbReference type="AlphaFoldDB" id="A0A6N2KBX1"/>
<dbReference type="EMBL" id="CAADRP010000258">
    <property type="protein sequence ID" value="VFU25817.1"/>
    <property type="molecule type" value="Genomic_DNA"/>
</dbReference>
<sequence>MLELTDSMLRTRAKEFLCTLRRSRASDIDKMPALQPIPERLKLLILLLNPNLLIIIVAKDGVGHTRLQFVMIMSTLFGSILCLVNRSWTTVNSTISTSSMVELKEGSHGNWWAPVGKNK</sequence>
<reference evidence="1" key="1">
    <citation type="submission" date="2019-03" db="EMBL/GenBank/DDBJ databases">
        <authorList>
            <person name="Mank J."/>
            <person name="Almeida P."/>
        </authorList>
    </citation>
    <scope>NUCLEOTIDE SEQUENCE</scope>
    <source>
        <strain evidence="1">78183</strain>
    </source>
</reference>